<evidence type="ECO:0000259" key="1">
    <source>
        <dbReference type="PROSITE" id="PS50181"/>
    </source>
</evidence>
<dbReference type="InterPro" id="IPR036047">
    <property type="entry name" value="F-box-like_dom_sf"/>
</dbReference>
<dbReference type="Gene3D" id="1.20.1280.50">
    <property type="match status" value="1"/>
</dbReference>
<proteinExistence type="predicted"/>
<dbReference type="SMART" id="SM00256">
    <property type="entry name" value="FBOX"/>
    <property type="match status" value="1"/>
</dbReference>
<feature type="domain" description="F-box" evidence="1">
    <location>
        <begin position="6"/>
        <end position="53"/>
    </location>
</feature>
<dbReference type="Pfam" id="PF12937">
    <property type="entry name" value="F-box-like"/>
    <property type="match status" value="1"/>
</dbReference>
<name>A0A1Y2C2N3_9FUNG</name>
<keyword evidence="3" id="KW-1185">Reference proteome</keyword>
<reference evidence="2 3" key="1">
    <citation type="submission" date="2016-07" db="EMBL/GenBank/DDBJ databases">
        <title>Pervasive Adenine N6-methylation of Active Genes in Fungi.</title>
        <authorList>
            <consortium name="DOE Joint Genome Institute"/>
            <person name="Mondo S.J."/>
            <person name="Dannebaum R.O."/>
            <person name="Kuo R.C."/>
            <person name="Labutti K."/>
            <person name="Haridas S."/>
            <person name="Kuo A."/>
            <person name="Salamov A."/>
            <person name="Ahrendt S.R."/>
            <person name="Lipzen A."/>
            <person name="Sullivan W."/>
            <person name="Andreopoulos W.B."/>
            <person name="Clum A."/>
            <person name="Lindquist E."/>
            <person name="Daum C."/>
            <person name="Ramamoorthy G.K."/>
            <person name="Gryganskyi A."/>
            <person name="Culley D."/>
            <person name="Magnuson J.K."/>
            <person name="James T.Y."/>
            <person name="O'Malley M.A."/>
            <person name="Stajich J.E."/>
            <person name="Spatafora J.W."/>
            <person name="Visel A."/>
            <person name="Grigoriev I.V."/>
        </authorList>
    </citation>
    <scope>NUCLEOTIDE SEQUENCE [LARGE SCALE GENOMIC DNA]</scope>
    <source>
        <strain evidence="2 3">JEL800</strain>
    </source>
</reference>
<dbReference type="InterPro" id="IPR001810">
    <property type="entry name" value="F-box_dom"/>
</dbReference>
<gene>
    <name evidence="2" type="ORF">BCR33DRAFT_852237</name>
</gene>
<sequence>MTETHKDIIALLPRELSIKILGYLRGPKTLCRCTAVSRAWNSLANDELIWRNLCFLRWSIQKHISLQLHPRVDYTSLKDSLSVKEIKGILLARKVDIRGLMEKSEFVTKLVSSLPKHSPNQEGIQWRSKWKASFIVAELDSKRIILNKDELCTTNWAFRMKHWPDEVQNIRAKFNPDYSFESDMFSDKHTMKWRFYMNDVQVESYPELVISRNKDWSFTMQNPNAIFISH</sequence>
<protein>
    <recommendedName>
        <fullName evidence="1">F-box domain-containing protein</fullName>
    </recommendedName>
</protein>
<dbReference type="PROSITE" id="PS50181">
    <property type="entry name" value="FBOX"/>
    <property type="match status" value="1"/>
</dbReference>
<dbReference type="SUPFAM" id="SSF81383">
    <property type="entry name" value="F-box domain"/>
    <property type="match status" value="1"/>
</dbReference>
<evidence type="ECO:0000313" key="3">
    <source>
        <dbReference type="Proteomes" id="UP000193642"/>
    </source>
</evidence>
<evidence type="ECO:0000313" key="2">
    <source>
        <dbReference type="EMBL" id="ORY41216.1"/>
    </source>
</evidence>
<dbReference type="AlphaFoldDB" id="A0A1Y2C2N3"/>
<dbReference type="PANTHER" id="PTHR48218:SF3">
    <property type="entry name" value="OS07G0170800 PROTEIN"/>
    <property type="match status" value="1"/>
</dbReference>
<dbReference type="OrthoDB" id="3219396at2759"/>
<dbReference type="PANTHER" id="PTHR48218">
    <property type="entry name" value="F-BOX DOMAIN CONTAINING PROTEIN"/>
    <property type="match status" value="1"/>
</dbReference>
<accession>A0A1Y2C2N3</accession>
<dbReference type="EMBL" id="MCGO01000032">
    <property type="protein sequence ID" value="ORY41216.1"/>
    <property type="molecule type" value="Genomic_DNA"/>
</dbReference>
<comment type="caution">
    <text evidence="2">The sequence shown here is derived from an EMBL/GenBank/DDBJ whole genome shotgun (WGS) entry which is preliminary data.</text>
</comment>
<organism evidence="2 3">
    <name type="scientific">Rhizoclosmatium globosum</name>
    <dbReference type="NCBI Taxonomy" id="329046"/>
    <lineage>
        <taxon>Eukaryota</taxon>
        <taxon>Fungi</taxon>
        <taxon>Fungi incertae sedis</taxon>
        <taxon>Chytridiomycota</taxon>
        <taxon>Chytridiomycota incertae sedis</taxon>
        <taxon>Chytridiomycetes</taxon>
        <taxon>Chytridiales</taxon>
        <taxon>Chytriomycetaceae</taxon>
        <taxon>Rhizoclosmatium</taxon>
    </lineage>
</organism>
<dbReference type="STRING" id="329046.A0A1Y2C2N3"/>
<dbReference type="Proteomes" id="UP000193642">
    <property type="component" value="Unassembled WGS sequence"/>
</dbReference>